<evidence type="ECO:0008006" key="4">
    <source>
        <dbReference type="Google" id="ProtNLM"/>
    </source>
</evidence>
<name>A0AAV7CC58_ENGPU</name>
<protein>
    <recommendedName>
        <fullName evidence="4">Secreted protein</fullName>
    </recommendedName>
</protein>
<dbReference type="EMBL" id="WNYA01000003">
    <property type="protein sequence ID" value="KAG8582564.1"/>
    <property type="molecule type" value="Genomic_DNA"/>
</dbReference>
<keyword evidence="3" id="KW-1185">Reference proteome</keyword>
<proteinExistence type="predicted"/>
<keyword evidence="1" id="KW-0732">Signal</keyword>
<feature type="chain" id="PRO_5043596898" description="Secreted protein" evidence="1">
    <location>
        <begin position="23"/>
        <end position="84"/>
    </location>
</feature>
<gene>
    <name evidence="2" type="ORF">GDO81_008112</name>
</gene>
<dbReference type="Proteomes" id="UP000824782">
    <property type="component" value="Unassembled WGS sequence"/>
</dbReference>
<comment type="caution">
    <text evidence="2">The sequence shown here is derived from an EMBL/GenBank/DDBJ whole genome shotgun (WGS) entry which is preliminary data.</text>
</comment>
<evidence type="ECO:0000313" key="2">
    <source>
        <dbReference type="EMBL" id="KAG8582564.1"/>
    </source>
</evidence>
<feature type="signal peptide" evidence="1">
    <location>
        <begin position="1"/>
        <end position="22"/>
    </location>
</feature>
<evidence type="ECO:0000313" key="3">
    <source>
        <dbReference type="Proteomes" id="UP000824782"/>
    </source>
</evidence>
<accession>A0AAV7CC58</accession>
<sequence length="84" mass="8677">MSVLTWGGGGIFVSCLVNMSKGCCCPSSSAGGSYIECGVVAERQCITTEAAECLGRNTHSLGECGGKVCWGWDINVSCIYVLGC</sequence>
<evidence type="ECO:0000256" key="1">
    <source>
        <dbReference type="SAM" id="SignalP"/>
    </source>
</evidence>
<reference evidence="2" key="1">
    <citation type="thesis" date="2020" institute="ProQuest LLC" country="789 East Eisenhower Parkway, Ann Arbor, MI, USA">
        <title>Comparative Genomics and Chromosome Evolution.</title>
        <authorList>
            <person name="Mudd A.B."/>
        </authorList>
    </citation>
    <scope>NUCLEOTIDE SEQUENCE</scope>
    <source>
        <strain evidence="2">237g6f4</strain>
        <tissue evidence="2">Blood</tissue>
    </source>
</reference>
<dbReference type="AlphaFoldDB" id="A0AAV7CC58"/>
<organism evidence="2 3">
    <name type="scientific">Engystomops pustulosus</name>
    <name type="common">Tungara frog</name>
    <name type="synonym">Physalaemus pustulosus</name>
    <dbReference type="NCBI Taxonomy" id="76066"/>
    <lineage>
        <taxon>Eukaryota</taxon>
        <taxon>Metazoa</taxon>
        <taxon>Chordata</taxon>
        <taxon>Craniata</taxon>
        <taxon>Vertebrata</taxon>
        <taxon>Euteleostomi</taxon>
        <taxon>Amphibia</taxon>
        <taxon>Batrachia</taxon>
        <taxon>Anura</taxon>
        <taxon>Neobatrachia</taxon>
        <taxon>Hyloidea</taxon>
        <taxon>Leptodactylidae</taxon>
        <taxon>Leiuperinae</taxon>
        <taxon>Engystomops</taxon>
    </lineage>
</organism>